<evidence type="ECO:0000256" key="2">
    <source>
        <dbReference type="ARBA" id="ARBA00010168"/>
    </source>
</evidence>
<proteinExistence type="inferred from homology"/>
<keyword evidence="7 11" id="KW-0378">Hydrolase</keyword>
<dbReference type="SUPFAM" id="SSF142877">
    <property type="entry name" value="EndoU-like"/>
    <property type="match status" value="1"/>
</dbReference>
<dbReference type="Proteomes" id="UP000479000">
    <property type="component" value="Unassembled WGS sequence"/>
</dbReference>
<feature type="domain" description="EndoU" evidence="12">
    <location>
        <begin position="33"/>
        <end position="297"/>
    </location>
</feature>
<protein>
    <recommendedName>
        <fullName evidence="12">EndoU domain-containing protein</fullName>
    </recommendedName>
</protein>
<dbReference type="GO" id="GO:0004521">
    <property type="term" value="F:RNA endonuclease activity"/>
    <property type="evidence" value="ECO:0007669"/>
    <property type="project" value="UniProtKB-UniRule"/>
</dbReference>
<dbReference type="InterPro" id="IPR037227">
    <property type="entry name" value="EndoU-like"/>
</dbReference>
<keyword evidence="5 11" id="KW-0479">Metal-binding</keyword>
<organism evidence="13 14">
    <name type="scientific">Nesidiocoris tenuis</name>
    <dbReference type="NCBI Taxonomy" id="355587"/>
    <lineage>
        <taxon>Eukaryota</taxon>
        <taxon>Metazoa</taxon>
        <taxon>Ecdysozoa</taxon>
        <taxon>Arthropoda</taxon>
        <taxon>Hexapoda</taxon>
        <taxon>Insecta</taxon>
        <taxon>Pterygota</taxon>
        <taxon>Neoptera</taxon>
        <taxon>Paraneoptera</taxon>
        <taxon>Hemiptera</taxon>
        <taxon>Heteroptera</taxon>
        <taxon>Panheteroptera</taxon>
        <taxon>Cimicomorpha</taxon>
        <taxon>Miridae</taxon>
        <taxon>Dicyphina</taxon>
        <taxon>Nesidiocoris</taxon>
    </lineage>
</organism>
<keyword evidence="10" id="KW-0456">Lyase</keyword>
<evidence type="ECO:0000259" key="12">
    <source>
        <dbReference type="PROSITE" id="PS51959"/>
    </source>
</evidence>
<dbReference type="InterPro" id="IPR018998">
    <property type="entry name" value="EndoU_C"/>
</dbReference>
<dbReference type="GO" id="GO:0016787">
    <property type="term" value="F:hydrolase activity"/>
    <property type="evidence" value="ECO:0007669"/>
    <property type="project" value="UniProtKB-KW"/>
</dbReference>
<evidence type="ECO:0000313" key="14">
    <source>
        <dbReference type="Proteomes" id="UP000479000"/>
    </source>
</evidence>
<dbReference type="GO" id="GO:0003723">
    <property type="term" value="F:RNA binding"/>
    <property type="evidence" value="ECO:0007669"/>
    <property type="project" value="UniProtKB-UniRule"/>
</dbReference>
<evidence type="ECO:0000256" key="3">
    <source>
        <dbReference type="ARBA" id="ARBA00011245"/>
    </source>
</evidence>
<evidence type="ECO:0000256" key="11">
    <source>
        <dbReference type="RuleBase" id="RU367085"/>
    </source>
</evidence>
<keyword evidence="14" id="KW-1185">Reference proteome</keyword>
<keyword evidence="6 11" id="KW-0255">Endonuclease</keyword>
<evidence type="ECO:0000256" key="10">
    <source>
        <dbReference type="ARBA" id="ARBA00023239"/>
    </source>
</evidence>
<dbReference type="OrthoDB" id="430326at2759"/>
<accession>A0A6H5FY14</accession>
<dbReference type="InterPro" id="IPR039787">
    <property type="entry name" value="ENDOU"/>
</dbReference>
<dbReference type="PANTHER" id="PTHR12439">
    <property type="entry name" value="PLACENTAL PROTEIN 11-RELATED"/>
    <property type="match status" value="1"/>
</dbReference>
<reference evidence="13 14" key="1">
    <citation type="submission" date="2020-02" db="EMBL/GenBank/DDBJ databases">
        <authorList>
            <person name="Ferguson B K."/>
        </authorList>
    </citation>
    <scope>NUCLEOTIDE SEQUENCE [LARGE SCALE GENOMIC DNA]</scope>
</reference>
<keyword evidence="4 11" id="KW-0540">Nuclease</keyword>
<dbReference type="GO" id="GO:0046872">
    <property type="term" value="F:metal ion binding"/>
    <property type="evidence" value="ECO:0007669"/>
    <property type="project" value="UniProtKB-UniRule"/>
</dbReference>
<dbReference type="Pfam" id="PF09412">
    <property type="entry name" value="XendoU"/>
    <property type="match status" value="1"/>
</dbReference>
<dbReference type="AlphaFoldDB" id="A0A6H5FY14"/>
<dbReference type="GO" id="GO:0016829">
    <property type="term" value="F:lyase activity"/>
    <property type="evidence" value="ECO:0007669"/>
    <property type="project" value="UniProtKB-KW"/>
</dbReference>
<comment type="similarity">
    <text evidence="2 11">Belongs to the ENDOU family.</text>
</comment>
<sequence>MIENKVELTTRKKLKLIVKLPMEQKLKLIIVLEVKVTKLFFEELLNGDQNNAANLVRLNLQARSPYESTEDLAPNPLLTIDPKVSNIPTVAMLAQLYDNYLPDAFMNEDVTPAEVKEEEEFMKAVLNTTAMSLTKSLLSSKGMAPKSQEQFSNFLKKIWFTIYPRYSGKRGSSAFEHIFLGEFKKGQVSGLHNWLFFSHEESSRRLNYYGWTKKIEFPKKRGGIIKLKYAWNGLLKPAGSMFVGTSPELELSVYTVCFLARPNDRCNLAAGGKTFHIQTYAFNYLNNTLISSAYPSI</sequence>
<evidence type="ECO:0000256" key="7">
    <source>
        <dbReference type="ARBA" id="ARBA00022801"/>
    </source>
</evidence>
<evidence type="ECO:0000256" key="5">
    <source>
        <dbReference type="ARBA" id="ARBA00022723"/>
    </source>
</evidence>
<keyword evidence="8 11" id="KW-0694">RNA-binding</keyword>
<evidence type="ECO:0000256" key="8">
    <source>
        <dbReference type="ARBA" id="ARBA00022884"/>
    </source>
</evidence>
<evidence type="ECO:0000256" key="6">
    <source>
        <dbReference type="ARBA" id="ARBA00022759"/>
    </source>
</evidence>
<evidence type="ECO:0000313" key="13">
    <source>
        <dbReference type="EMBL" id="CAA9994311.1"/>
    </source>
</evidence>
<dbReference type="CDD" id="cd21159">
    <property type="entry name" value="XendoU"/>
    <property type="match status" value="1"/>
</dbReference>
<evidence type="ECO:0000256" key="9">
    <source>
        <dbReference type="ARBA" id="ARBA00023211"/>
    </source>
</evidence>
<comment type="cofactor">
    <cofactor evidence="1 11">
        <name>Mn(2+)</name>
        <dbReference type="ChEBI" id="CHEBI:29035"/>
    </cofactor>
</comment>
<comment type="subunit">
    <text evidence="3 11">Monomer.</text>
</comment>
<dbReference type="PROSITE" id="PS51959">
    <property type="entry name" value="ENDOU"/>
    <property type="match status" value="1"/>
</dbReference>
<dbReference type="PANTHER" id="PTHR12439:SF42">
    <property type="entry name" value="ENDORIBONUCLEASE-RELATED"/>
    <property type="match status" value="1"/>
</dbReference>
<evidence type="ECO:0000256" key="1">
    <source>
        <dbReference type="ARBA" id="ARBA00001936"/>
    </source>
</evidence>
<dbReference type="EMBL" id="CADCXU010001908">
    <property type="protein sequence ID" value="CAA9994311.1"/>
    <property type="molecule type" value="Genomic_DNA"/>
</dbReference>
<gene>
    <name evidence="13" type="ORF">NTEN_LOCUS1127</name>
</gene>
<keyword evidence="9 11" id="KW-0464">Manganese</keyword>
<evidence type="ECO:0000256" key="4">
    <source>
        <dbReference type="ARBA" id="ARBA00022722"/>
    </source>
</evidence>
<name>A0A6H5FY14_9HEMI</name>